<dbReference type="InterPro" id="IPR050204">
    <property type="entry name" value="AraC_XylS_family_regulators"/>
</dbReference>
<dbReference type="PRINTS" id="PR00032">
    <property type="entry name" value="HTHARAC"/>
</dbReference>
<feature type="domain" description="HTH araC/xylS-type" evidence="5">
    <location>
        <begin position="226"/>
        <end position="327"/>
    </location>
</feature>
<dbReference type="SUPFAM" id="SSF46689">
    <property type="entry name" value="Homeodomain-like"/>
    <property type="match status" value="1"/>
</dbReference>
<gene>
    <name evidence="6" type="ORF">SAMN05421647_10741</name>
</gene>
<evidence type="ECO:0000256" key="1">
    <source>
        <dbReference type="ARBA" id="ARBA00023015"/>
    </source>
</evidence>
<dbReference type="GO" id="GO:0043565">
    <property type="term" value="F:sequence-specific DNA binding"/>
    <property type="evidence" value="ECO:0007669"/>
    <property type="project" value="InterPro"/>
</dbReference>
<dbReference type="InterPro" id="IPR020449">
    <property type="entry name" value="Tscrpt_reg_AraC-type_HTH"/>
</dbReference>
<evidence type="ECO:0000313" key="7">
    <source>
        <dbReference type="Proteomes" id="UP000186895"/>
    </source>
</evidence>
<feature type="region of interest" description="Disordered" evidence="4">
    <location>
        <begin position="1"/>
        <end position="20"/>
    </location>
</feature>
<dbReference type="PANTHER" id="PTHR46796:SF6">
    <property type="entry name" value="ARAC SUBFAMILY"/>
    <property type="match status" value="1"/>
</dbReference>
<dbReference type="EMBL" id="FTMN01000007">
    <property type="protein sequence ID" value="SIQ65335.1"/>
    <property type="molecule type" value="Genomic_DNA"/>
</dbReference>
<dbReference type="InterPro" id="IPR018062">
    <property type="entry name" value="HTH_AraC-typ_CS"/>
</dbReference>
<dbReference type="InterPro" id="IPR009057">
    <property type="entry name" value="Homeodomain-like_sf"/>
</dbReference>
<protein>
    <submittedName>
        <fullName evidence="6">Transcriptional regulator, AraC family</fullName>
    </submittedName>
</protein>
<dbReference type="GO" id="GO:0003700">
    <property type="term" value="F:DNA-binding transcription factor activity"/>
    <property type="evidence" value="ECO:0007669"/>
    <property type="project" value="InterPro"/>
</dbReference>
<dbReference type="Proteomes" id="UP000186895">
    <property type="component" value="Unassembled WGS sequence"/>
</dbReference>
<reference evidence="6 7" key="1">
    <citation type="submission" date="2017-01" db="EMBL/GenBank/DDBJ databases">
        <authorList>
            <person name="Mah S.A."/>
            <person name="Swanson W.J."/>
            <person name="Moy G.W."/>
            <person name="Vacquier V.D."/>
        </authorList>
    </citation>
    <scope>NUCLEOTIDE SEQUENCE [LARGE SCALE GENOMIC DNA]</scope>
    <source>
        <strain evidence="6 7">DSM 7027</strain>
    </source>
</reference>
<evidence type="ECO:0000256" key="3">
    <source>
        <dbReference type="ARBA" id="ARBA00023163"/>
    </source>
</evidence>
<sequence>MTGNGGGQMGTDASNSRISTEHLPQKEKLEFWRSLVEQNIVALDFSTERNQSFEGSLYSSELGSATLSLIKSTPHIAQRTPASHFASDSDLLVFNIVLAGNLIACQDGKEHSLACGSGTVVNAGRAYQLNITENTELAVLQVPRKIMSTKVAGIDLVMAKNLAVKNPVYPLVLAYVKELANIMSKLPHQSIGKIADNLLDLLAAMVSEAVQDSAGIITDHRLANLLRIKAYVAKNLHSSDLTPTSVANSLGISARYINQLLSVEDTSLSRYIWKQRLEQAERCLRNTSLSSQTISTLAFGCGFNDMAHFSKSFRKHYNYSPSEYRRMYLDT</sequence>
<dbReference type="Pfam" id="PF14525">
    <property type="entry name" value="AraC_binding_2"/>
    <property type="match status" value="1"/>
</dbReference>
<keyword evidence="3" id="KW-0804">Transcription</keyword>
<dbReference type="SMART" id="SM00342">
    <property type="entry name" value="HTH_ARAC"/>
    <property type="match status" value="1"/>
</dbReference>
<dbReference type="PROSITE" id="PS00041">
    <property type="entry name" value="HTH_ARAC_FAMILY_1"/>
    <property type="match status" value="1"/>
</dbReference>
<dbReference type="STRING" id="49186.SAMN05421647_10741"/>
<dbReference type="InterPro" id="IPR018060">
    <property type="entry name" value="HTH_AraC"/>
</dbReference>
<dbReference type="InterPro" id="IPR035418">
    <property type="entry name" value="AraC-bd_2"/>
</dbReference>
<evidence type="ECO:0000256" key="2">
    <source>
        <dbReference type="ARBA" id="ARBA00023125"/>
    </source>
</evidence>
<dbReference type="Gene3D" id="1.10.10.60">
    <property type="entry name" value="Homeodomain-like"/>
    <property type="match status" value="1"/>
</dbReference>
<dbReference type="AlphaFoldDB" id="A0A1N6UI76"/>
<evidence type="ECO:0000313" key="6">
    <source>
        <dbReference type="EMBL" id="SIQ65335.1"/>
    </source>
</evidence>
<accession>A0A1N6UI76</accession>
<evidence type="ECO:0000256" key="4">
    <source>
        <dbReference type="SAM" id="MobiDB-lite"/>
    </source>
</evidence>
<keyword evidence="7" id="KW-1185">Reference proteome</keyword>
<organism evidence="6 7">
    <name type="scientific">Marinobacterium stanieri</name>
    <dbReference type="NCBI Taxonomy" id="49186"/>
    <lineage>
        <taxon>Bacteria</taxon>
        <taxon>Pseudomonadati</taxon>
        <taxon>Pseudomonadota</taxon>
        <taxon>Gammaproteobacteria</taxon>
        <taxon>Oceanospirillales</taxon>
        <taxon>Oceanospirillaceae</taxon>
        <taxon>Marinobacterium</taxon>
    </lineage>
</organism>
<dbReference type="PANTHER" id="PTHR46796">
    <property type="entry name" value="HTH-TYPE TRANSCRIPTIONAL ACTIVATOR RHAS-RELATED"/>
    <property type="match status" value="1"/>
</dbReference>
<evidence type="ECO:0000259" key="5">
    <source>
        <dbReference type="PROSITE" id="PS01124"/>
    </source>
</evidence>
<proteinExistence type="predicted"/>
<keyword evidence="2" id="KW-0238">DNA-binding</keyword>
<dbReference type="PROSITE" id="PS01124">
    <property type="entry name" value="HTH_ARAC_FAMILY_2"/>
    <property type="match status" value="1"/>
</dbReference>
<name>A0A1N6UI76_9GAMM</name>
<keyword evidence="1" id="KW-0805">Transcription regulation</keyword>
<dbReference type="Pfam" id="PF12833">
    <property type="entry name" value="HTH_18"/>
    <property type="match status" value="1"/>
</dbReference>
<dbReference type="RefSeq" id="WP_076463762.1">
    <property type="nucleotide sequence ID" value="NZ_FTMN01000007.1"/>
</dbReference>